<feature type="transmembrane region" description="Helical" evidence="9">
    <location>
        <begin position="20"/>
        <end position="40"/>
    </location>
</feature>
<keyword evidence="3 9" id="KW-0813">Transport</keyword>
<keyword evidence="5 9" id="KW-0812">Transmembrane</keyword>
<dbReference type="InterPro" id="IPR035906">
    <property type="entry name" value="MetI-like_sf"/>
</dbReference>
<dbReference type="PROSITE" id="PS50928">
    <property type="entry name" value="ABC_TM1"/>
    <property type="match status" value="1"/>
</dbReference>
<dbReference type="GO" id="GO:0006865">
    <property type="term" value="P:amino acid transport"/>
    <property type="evidence" value="ECO:0007669"/>
    <property type="project" value="UniProtKB-KW"/>
</dbReference>
<proteinExistence type="inferred from homology"/>
<feature type="transmembrane region" description="Helical" evidence="9">
    <location>
        <begin position="125"/>
        <end position="145"/>
    </location>
</feature>
<reference evidence="11" key="1">
    <citation type="submission" date="2019-09" db="EMBL/GenBank/DDBJ databases">
        <title>Characterisation of the sponge microbiome using genome-centric metagenomics.</title>
        <authorList>
            <person name="Engelberts J.P."/>
            <person name="Robbins S.J."/>
            <person name="De Goeij J.M."/>
            <person name="Aranda M."/>
            <person name="Bell S.C."/>
            <person name="Webster N.S."/>
        </authorList>
    </citation>
    <scope>NUCLEOTIDE SEQUENCE</scope>
    <source>
        <strain evidence="11">SB0664_bin_27</strain>
    </source>
</reference>
<feature type="transmembrane region" description="Helical" evidence="9">
    <location>
        <begin position="366"/>
        <end position="385"/>
    </location>
</feature>
<evidence type="ECO:0000256" key="4">
    <source>
        <dbReference type="ARBA" id="ARBA00022475"/>
    </source>
</evidence>
<comment type="caution">
    <text evidence="11">The sequence shown here is derived from an EMBL/GenBank/DDBJ whole genome shotgun (WGS) entry which is preliminary data.</text>
</comment>
<evidence type="ECO:0000313" key="11">
    <source>
        <dbReference type="EMBL" id="MXY95830.1"/>
    </source>
</evidence>
<evidence type="ECO:0000256" key="9">
    <source>
        <dbReference type="RuleBase" id="RU363032"/>
    </source>
</evidence>
<evidence type="ECO:0000256" key="3">
    <source>
        <dbReference type="ARBA" id="ARBA00022448"/>
    </source>
</evidence>
<sequence>MQEIHASQVRPPFYRDERVLGIFSQLLVVVIVVGLGLFFYSNMITGLREKHNVAISFSFLSQAAGFDIGESLIEYSRERTYLRAFVVGLLNTFQVAFLGIIFATALGIVIGVMRLSTNFLVSRIASIYIDIFRNIPLLVLLIFWAQAVFLKLPRVAEAIILPGPIFLSNRGVAIPWGIPTDSWGAFLLVLAAGVLLGAVISYFLREQGKRTGRMPLITLWFLVTVAAVGLVGWIVLPQPMTLDQPFLEGFNTQGGKILSQQFMALLSGLIIYTAAFIAEVVRAGIQSVSKGQREAATSLGLNPAQTLRLIIFPQALRVIIPPLTSQYLNLTKNSSLAIAIGYPDLFAVAGNTILNQTGREIEMFTMIMGTYLSLSLLTSFLMNIYNRRIRLVER</sequence>
<accession>A0A6B0YXR9</accession>
<dbReference type="SUPFAM" id="SSF161098">
    <property type="entry name" value="MetI-like"/>
    <property type="match status" value="2"/>
</dbReference>
<dbReference type="CDD" id="cd06261">
    <property type="entry name" value="TM_PBP2"/>
    <property type="match status" value="1"/>
</dbReference>
<organism evidence="11">
    <name type="scientific">Caldilineaceae bacterium SB0664_bin_27</name>
    <dbReference type="NCBI Taxonomy" id="2605260"/>
    <lineage>
        <taxon>Bacteria</taxon>
        <taxon>Bacillati</taxon>
        <taxon>Chloroflexota</taxon>
        <taxon>Caldilineae</taxon>
        <taxon>Caldilineales</taxon>
        <taxon>Caldilineaceae</taxon>
    </lineage>
</organism>
<dbReference type="NCBIfam" id="TIGR01726">
    <property type="entry name" value="HEQRo_perm_3TM"/>
    <property type="match status" value="1"/>
</dbReference>
<evidence type="ECO:0000256" key="8">
    <source>
        <dbReference type="ARBA" id="ARBA00023136"/>
    </source>
</evidence>
<dbReference type="Pfam" id="PF00528">
    <property type="entry name" value="BPD_transp_1"/>
    <property type="match status" value="1"/>
</dbReference>
<dbReference type="GO" id="GO:0022857">
    <property type="term" value="F:transmembrane transporter activity"/>
    <property type="evidence" value="ECO:0007669"/>
    <property type="project" value="InterPro"/>
</dbReference>
<feature type="transmembrane region" description="Helical" evidence="9">
    <location>
        <begin position="216"/>
        <end position="236"/>
    </location>
</feature>
<evidence type="ECO:0000256" key="6">
    <source>
        <dbReference type="ARBA" id="ARBA00022970"/>
    </source>
</evidence>
<dbReference type="InterPro" id="IPR000515">
    <property type="entry name" value="MetI-like"/>
</dbReference>
<comment type="subcellular location">
    <subcellularLocation>
        <location evidence="1 9">Cell membrane</location>
        <topology evidence="1 9">Multi-pass membrane protein</topology>
    </subcellularLocation>
</comment>
<dbReference type="Gene3D" id="1.10.3720.10">
    <property type="entry name" value="MetI-like"/>
    <property type="match status" value="2"/>
</dbReference>
<keyword evidence="6" id="KW-0029">Amino-acid transport</keyword>
<feature type="transmembrane region" description="Helical" evidence="9">
    <location>
        <begin position="183"/>
        <end position="204"/>
    </location>
</feature>
<name>A0A6B0YXR9_9CHLR</name>
<dbReference type="EMBL" id="VXRG01000174">
    <property type="protein sequence ID" value="MXY95830.1"/>
    <property type="molecule type" value="Genomic_DNA"/>
</dbReference>
<dbReference type="PANTHER" id="PTHR30614">
    <property type="entry name" value="MEMBRANE COMPONENT OF AMINO ACID ABC TRANSPORTER"/>
    <property type="match status" value="1"/>
</dbReference>
<feature type="domain" description="ABC transmembrane type-1" evidence="10">
    <location>
        <begin position="89"/>
        <end position="382"/>
    </location>
</feature>
<dbReference type="AlphaFoldDB" id="A0A6B0YXR9"/>
<feature type="transmembrane region" description="Helical" evidence="9">
    <location>
        <begin position="93"/>
        <end position="113"/>
    </location>
</feature>
<evidence type="ECO:0000256" key="1">
    <source>
        <dbReference type="ARBA" id="ARBA00004651"/>
    </source>
</evidence>
<feature type="transmembrane region" description="Helical" evidence="9">
    <location>
        <begin position="262"/>
        <end position="281"/>
    </location>
</feature>
<evidence type="ECO:0000256" key="2">
    <source>
        <dbReference type="ARBA" id="ARBA00010072"/>
    </source>
</evidence>
<feature type="transmembrane region" description="Helical" evidence="9">
    <location>
        <begin position="336"/>
        <end position="354"/>
    </location>
</feature>
<dbReference type="PANTHER" id="PTHR30614:SF37">
    <property type="entry name" value="AMINO-ACID ABC TRANSPORTER PERMEASE PROTEIN YHDX-RELATED"/>
    <property type="match status" value="1"/>
</dbReference>
<comment type="similarity">
    <text evidence="2">Belongs to the binding-protein-dependent transport system permease family. HisMQ subfamily.</text>
</comment>
<evidence type="ECO:0000256" key="7">
    <source>
        <dbReference type="ARBA" id="ARBA00022989"/>
    </source>
</evidence>
<dbReference type="InterPro" id="IPR010065">
    <property type="entry name" value="AA_ABC_transptr_permease_3TM"/>
</dbReference>
<evidence type="ECO:0000256" key="5">
    <source>
        <dbReference type="ARBA" id="ARBA00022692"/>
    </source>
</evidence>
<keyword evidence="8 9" id="KW-0472">Membrane</keyword>
<dbReference type="GO" id="GO:0043190">
    <property type="term" value="C:ATP-binding cassette (ABC) transporter complex"/>
    <property type="evidence" value="ECO:0007669"/>
    <property type="project" value="InterPro"/>
</dbReference>
<protein>
    <submittedName>
        <fullName evidence="11">ABC transporter permease subunit</fullName>
    </submittedName>
</protein>
<keyword evidence="4" id="KW-1003">Cell membrane</keyword>
<gene>
    <name evidence="11" type="ORF">F4Y42_20515</name>
</gene>
<keyword evidence="7 9" id="KW-1133">Transmembrane helix</keyword>
<dbReference type="InterPro" id="IPR043429">
    <property type="entry name" value="ArtM/GltK/GlnP/TcyL/YhdX-like"/>
</dbReference>
<evidence type="ECO:0000259" key="10">
    <source>
        <dbReference type="PROSITE" id="PS50928"/>
    </source>
</evidence>